<dbReference type="RefSeq" id="WP_409552342.1">
    <property type="nucleotide sequence ID" value="NZ_JBKBDE010000012.1"/>
</dbReference>
<dbReference type="InterPro" id="IPR029068">
    <property type="entry name" value="Glyas_Bleomycin-R_OHBP_Dase"/>
</dbReference>
<sequence>MPVLDHHIVLATDSEASARYYCRVLGLEQPVKLGHVAVVKVGADTTLDFIDASGEFDKQHYAFLVTEQEFDEILTRVKDRDQPYWSDPVHDDPNSINHWDDGRGVYFDDPDGHNLEIITRSYGSGGTEAEHVHPLLAPVIEDPVIEDIGRDG</sequence>
<protein>
    <submittedName>
        <fullName evidence="2">VOC family protein</fullName>
    </submittedName>
</protein>
<dbReference type="CDD" id="cd08351">
    <property type="entry name" value="ChaP_like"/>
    <property type="match status" value="1"/>
</dbReference>
<dbReference type="EMBL" id="JBKBDE010000012">
    <property type="protein sequence ID" value="MFN6554190.1"/>
    <property type="molecule type" value="Genomic_DNA"/>
</dbReference>
<dbReference type="SUPFAM" id="SSF54593">
    <property type="entry name" value="Glyoxalase/Bleomycin resistance protein/Dihydroxybiphenyl dioxygenase"/>
    <property type="match status" value="1"/>
</dbReference>
<dbReference type="Gene3D" id="3.10.180.10">
    <property type="entry name" value="2,3-Dihydroxybiphenyl 1,2-Dioxygenase, domain 1"/>
    <property type="match status" value="1"/>
</dbReference>
<dbReference type="PROSITE" id="PS51819">
    <property type="entry name" value="VOC"/>
    <property type="match status" value="1"/>
</dbReference>
<proteinExistence type="predicted"/>
<dbReference type="Pfam" id="PF00903">
    <property type="entry name" value="Glyoxalase"/>
    <property type="match status" value="1"/>
</dbReference>
<keyword evidence="3" id="KW-1185">Reference proteome</keyword>
<evidence type="ECO:0000313" key="2">
    <source>
        <dbReference type="EMBL" id="MFN6554190.1"/>
    </source>
</evidence>
<name>A0ABW9M3H0_9MYCO</name>
<dbReference type="InterPro" id="IPR037523">
    <property type="entry name" value="VOC_core"/>
</dbReference>
<evidence type="ECO:0000313" key="3">
    <source>
        <dbReference type="Proteomes" id="UP001635817"/>
    </source>
</evidence>
<comment type="caution">
    <text evidence="2">The sequence shown here is derived from an EMBL/GenBank/DDBJ whole genome shotgun (WGS) entry which is preliminary data.</text>
</comment>
<dbReference type="Proteomes" id="UP001635817">
    <property type="component" value="Unassembled WGS sequence"/>
</dbReference>
<reference evidence="2 3" key="1">
    <citation type="submission" date="2024-12" db="EMBL/GenBank/DDBJ databases">
        <title>The coexistence of Mycolicibacterium septicum and Mycolicibacterium nivoides in clinical samples.</title>
        <authorList>
            <person name="Wang C."/>
            <person name="Feng Y."/>
            <person name="Zong Z."/>
        </authorList>
    </citation>
    <scope>NUCLEOTIDE SEQUENCE [LARGE SCALE GENOMIC DNA]</scope>
    <source>
        <strain evidence="2 3">120310</strain>
    </source>
</reference>
<dbReference type="InterPro" id="IPR004360">
    <property type="entry name" value="Glyas_Fos-R_dOase_dom"/>
</dbReference>
<feature type="domain" description="VOC" evidence="1">
    <location>
        <begin position="3"/>
        <end position="120"/>
    </location>
</feature>
<evidence type="ECO:0000259" key="1">
    <source>
        <dbReference type="PROSITE" id="PS51819"/>
    </source>
</evidence>
<accession>A0ABW9M3H0</accession>
<gene>
    <name evidence="2" type="ORF">ACK4CP_27620</name>
</gene>
<organism evidence="2 3">
    <name type="scientific">Mycolicibacterium septicum</name>
    <dbReference type="NCBI Taxonomy" id="98668"/>
    <lineage>
        <taxon>Bacteria</taxon>
        <taxon>Bacillati</taxon>
        <taxon>Actinomycetota</taxon>
        <taxon>Actinomycetes</taxon>
        <taxon>Mycobacteriales</taxon>
        <taxon>Mycobacteriaceae</taxon>
        <taxon>Mycolicibacterium</taxon>
    </lineage>
</organism>